<reference evidence="3" key="1">
    <citation type="journal article" date="2022" name="Int. J. Mol. Sci.">
        <title>Draft Genome of Tanacetum Coccineum: Genomic Comparison of Closely Related Tanacetum-Family Plants.</title>
        <authorList>
            <person name="Yamashiro T."/>
            <person name="Shiraishi A."/>
            <person name="Nakayama K."/>
            <person name="Satake H."/>
        </authorList>
    </citation>
    <scope>NUCLEOTIDE SEQUENCE</scope>
</reference>
<dbReference type="SMART" id="SM00343">
    <property type="entry name" value="ZnF_C2HC"/>
    <property type="match status" value="1"/>
</dbReference>
<dbReference type="InterPro" id="IPR001878">
    <property type="entry name" value="Znf_CCHC"/>
</dbReference>
<dbReference type="SUPFAM" id="SSF57756">
    <property type="entry name" value="Retrovirus zinc finger-like domains"/>
    <property type="match status" value="1"/>
</dbReference>
<protein>
    <submittedName>
        <fullName evidence="3">Retrovirus-related pol polyprotein from transposon TNT 1-94</fullName>
    </submittedName>
</protein>
<dbReference type="Proteomes" id="UP001151760">
    <property type="component" value="Unassembled WGS sequence"/>
</dbReference>
<evidence type="ECO:0000259" key="2">
    <source>
        <dbReference type="PROSITE" id="PS50158"/>
    </source>
</evidence>
<dbReference type="EMBL" id="BQNB010012909">
    <property type="protein sequence ID" value="GJT09472.1"/>
    <property type="molecule type" value="Genomic_DNA"/>
</dbReference>
<keyword evidence="1" id="KW-0479">Metal-binding</keyword>
<dbReference type="InterPro" id="IPR036875">
    <property type="entry name" value="Znf_CCHC_sf"/>
</dbReference>
<keyword evidence="1" id="KW-0863">Zinc-finger</keyword>
<accession>A0ABQ5B6A1</accession>
<dbReference type="PROSITE" id="PS50158">
    <property type="entry name" value="ZF_CCHC"/>
    <property type="match status" value="1"/>
</dbReference>
<evidence type="ECO:0000313" key="4">
    <source>
        <dbReference type="Proteomes" id="UP001151760"/>
    </source>
</evidence>
<reference evidence="3" key="2">
    <citation type="submission" date="2022-01" db="EMBL/GenBank/DDBJ databases">
        <authorList>
            <person name="Yamashiro T."/>
            <person name="Shiraishi A."/>
            <person name="Satake H."/>
            <person name="Nakayama K."/>
        </authorList>
    </citation>
    <scope>NUCLEOTIDE SEQUENCE</scope>
</reference>
<keyword evidence="4" id="KW-1185">Reference proteome</keyword>
<dbReference type="Gene3D" id="4.10.60.10">
    <property type="entry name" value="Zinc finger, CCHC-type"/>
    <property type="match status" value="1"/>
</dbReference>
<keyword evidence="1" id="KW-0862">Zinc</keyword>
<proteinExistence type="predicted"/>
<dbReference type="Pfam" id="PF00098">
    <property type="entry name" value="zf-CCHC"/>
    <property type="match status" value="1"/>
</dbReference>
<sequence>MSTLAEFMIVASVENRPPMLDKIMYNSWQIRMLLYLKGKKNGKMMLESIENGPLVYPTIENNGTIRPKKYAELSEQEKLQDVAAKVNLWIEQVARWQGTELIHIKNVNVTQIDNFHPPPSIPQNACHSPPISQQLLVEFPQIESGLVVRVFLPGDDPITCLNKAMAFMSTGNATSSEGNNTAGKARVVKCYNCQGEGHMERQCTQPTRPRNSTWFKEKMMMVQAHEAGQELDEEQLAFLVDLGILDGQVIQTTIPQNAAFQTDDLDAYDSDCDDFSFC</sequence>
<evidence type="ECO:0000256" key="1">
    <source>
        <dbReference type="PROSITE-ProRule" id="PRU00047"/>
    </source>
</evidence>
<name>A0ABQ5B6A1_9ASTR</name>
<gene>
    <name evidence="3" type="ORF">Tco_0856514</name>
</gene>
<organism evidence="3 4">
    <name type="scientific">Tanacetum coccineum</name>
    <dbReference type="NCBI Taxonomy" id="301880"/>
    <lineage>
        <taxon>Eukaryota</taxon>
        <taxon>Viridiplantae</taxon>
        <taxon>Streptophyta</taxon>
        <taxon>Embryophyta</taxon>
        <taxon>Tracheophyta</taxon>
        <taxon>Spermatophyta</taxon>
        <taxon>Magnoliopsida</taxon>
        <taxon>eudicotyledons</taxon>
        <taxon>Gunneridae</taxon>
        <taxon>Pentapetalae</taxon>
        <taxon>asterids</taxon>
        <taxon>campanulids</taxon>
        <taxon>Asterales</taxon>
        <taxon>Asteraceae</taxon>
        <taxon>Asteroideae</taxon>
        <taxon>Anthemideae</taxon>
        <taxon>Anthemidinae</taxon>
        <taxon>Tanacetum</taxon>
    </lineage>
</organism>
<feature type="domain" description="CCHC-type" evidence="2">
    <location>
        <begin position="189"/>
        <end position="205"/>
    </location>
</feature>
<comment type="caution">
    <text evidence="3">The sequence shown here is derived from an EMBL/GenBank/DDBJ whole genome shotgun (WGS) entry which is preliminary data.</text>
</comment>
<evidence type="ECO:0000313" key="3">
    <source>
        <dbReference type="EMBL" id="GJT09472.1"/>
    </source>
</evidence>